<proteinExistence type="predicted"/>
<sequence>MSILSELVDDPTRIFNQLEDKESFFNGLIKNLGDSICKNSKLDEIYIDGLDSSQIFGQTKIVLENVGQDLMEKLADFKGDSEDEDEDDDRNAESDEEPEEFGETEEIQESDEEFGEVDEDGNLIDDFVDEPSGEEGPEIEDQEEESVENSEDEQPEDEESEEKEDGTNKPGNELNDEFFNIDEFNKQILSLEDNGIVEEFVDYNQELSDDEEVDYFDDFFDKPNSKKTKNLLESDDEDSEGEGFDGEEDFDGEDDNQVELEFDEKDDYGYKGDEGYDSLNEDDFNNALGDIRQDLVEKSSFEKQQEKLQQQIKQLEDELVAEKKWSMKGEVNNKQRPEGSLLQDEDNFEFERVNKPVPIITEEVTEDIEELIRRRIKSEEFNDLPKRLLNDIIKPQRVRTEVSETKSSKSLAEIYEDKFNGVEENNEKEEKLTQEHEEILSMINKLNYKLDSLTSFNFVPKPNENKIIEVKSSTISMEDSQPEFVSDNNRLAPQEIFNPNTNKDSNEISLKSGLSYSRDELSREEKQRLRRSNKRKRSKQLKSKEQKKSKTSSIIDTLSSNKNLTIIGKDGKKTDVKGNVKKQKQVDSNNLKL</sequence>
<dbReference type="EMBL" id="CALSDN010000002">
    <property type="protein sequence ID" value="CAH6719590.1"/>
    <property type="molecule type" value="Genomic_DNA"/>
</dbReference>
<name>A0ACA9Y3T7_9ASCO</name>
<protein>
    <submittedName>
        <fullName evidence="1">U3 small nucleolar RNA-associated protein Mpp10p</fullName>
    </submittedName>
</protein>
<evidence type="ECO:0000313" key="1">
    <source>
        <dbReference type="EMBL" id="CAH6719590.1"/>
    </source>
</evidence>
<comment type="caution">
    <text evidence="1">The sequence shown here is derived from an EMBL/GenBank/DDBJ whole genome shotgun (WGS) entry which is preliminary data.</text>
</comment>
<organism evidence="1 2">
    <name type="scientific">[Candida] jaroonii</name>
    <dbReference type="NCBI Taxonomy" id="467808"/>
    <lineage>
        <taxon>Eukaryota</taxon>
        <taxon>Fungi</taxon>
        <taxon>Dikarya</taxon>
        <taxon>Ascomycota</taxon>
        <taxon>Saccharomycotina</taxon>
        <taxon>Pichiomycetes</taxon>
        <taxon>Debaryomycetaceae</taxon>
        <taxon>Yamadazyma</taxon>
    </lineage>
</organism>
<keyword evidence="2" id="KW-1185">Reference proteome</keyword>
<accession>A0ACA9Y3T7</accession>
<evidence type="ECO:0000313" key="2">
    <source>
        <dbReference type="Proteomes" id="UP001152531"/>
    </source>
</evidence>
<dbReference type="Proteomes" id="UP001152531">
    <property type="component" value="Unassembled WGS sequence"/>
</dbReference>
<gene>
    <name evidence="1" type="ORF">CLIB1444_02S12068</name>
</gene>
<reference evidence="1" key="1">
    <citation type="submission" date="2022-06" db="EMBL/GenBank/DDBJ databases">
        <authorList>
            <person name="Legras J.-L."/>
            <person name="Devillers H."/>
            <person name="Grondin C."/>
        </authorList>
    </citation>
    <scope>NUCLEOTIDE SEQUENCE</scope>
    <source>
        <strain evidence="1">CLIB 1444</strain>
    </source>
</reference>